<name>A0A1G7NJN5_9BRAD</name>
<proteinExistence type="predicted"/>
<protein>
    <recommendedName>
        <fullName evidence="2">Antitoxin VbhA domain-containing protein</fullName>
    </recommendedName>
</protein>
<sequence length="70" mass="7863">MASKKQASPPPKEEEIAARRKAAEKAAWSLRMEGFTPPAETADLREARLNGQLSHEEFVAELLKRHKKHG</sequence>
<feature type="compositionally biased region" description="Basic and acidic residues" evidence="1">
    <location>
        <begin position="11"/>
        <end position="21"/>
    </location>
</feature>
<dbReference type="InterPro" id="IPR041535">
    <property type="entry name" value="VbhA"/>
</dbReference>
<dbReference type="Pfam" id="PF18495">
    <property type="entry name" value="VbhA"/>
    <property type="match status" value="1"/>
</dbReference>
<reference evidence="3 4" key="1">
    <citation type="submission" date="2016-10" db="EMBL/GenBank/DDBJ databases">
        <authorList>
            <person name="de Groot N.N."/>
        </authorList>
    </citation>
    <scope>NUCLEOTIDE SEQUENCE [LARGE SCALE GENOMIC DNA]</scope>
    <source>
        <strain evidence="3 4">R5</strain>
    </source>
</reference>
<dbReference type="CDD" id="cd11586">
    <property type="entry name" value="VbhA_like"/>
    <property type="match status" value="1"/>
</dbReference>
<evidence type="ECO:0000313" key="3">
    <source>
        <dbReference type="EMBL" id="SDF74284.1"/>
    </source>
</evidence>
<dbReference type="AlphaFoldDB" id="A0A1G7NJN5"/>
<dbReference type="InterPro" id="IPR033788">
    <property type="entry name" value="VbhA-like"/>
</dbReference>
<evidence type="ECO:0000259" key="2">
    <source>
        <dbReference type="Pfam" id="PF18495"/>
    </source>
</evidence>
<evidence type="ECO:0000256" key="1">
    <source>
        <dbReference type="SAM" id="MobiDB-lite"/>
    </source>
</evidence>
<accession>A0A1G7NJN5</accession>
<dbReference type="Gene3D" id="1.10.8.1050">
    <property type="entry name" value="Antitoxin VbhA-like"/>
    <property type="match status" value="1"/>
</dbReference>
<gene>
    <name evidence="3" type="ORF">SAMN05216337_10712</name>
</gene>
<feature type="region of interest" description="Disordered" evidence="1">
    <location>
        <begin position="1"/>
        <end position="21"/>
    </location>
</feature>
<organism evidence="3 4">
    <name type="scientific">Bradyrhizobium brasilense</name>
    <dbReference type="NCBI Taxonomy" id="1419277"/>
    <lineage>
        <taxon>Bacteria</taxon>
        <taxon>Pseudomonadati</taxon>
        <taxon>Pseudomonadota</taxon>
        <taxon>Alphaproteobacteria</taxon>
        <taxon>Hyphomicrobiales</taxon>
        <taxon>Nitrobacteraceae</taxon>
        <taxon>Bradyrhizobium</taxon>
    </lineage>
</organism>
<feature type="domain" description="Antitoxin VbhA" evidence="2">
    <location>
        <begin position="19"/>
        <end position="65"/>
    </location>
</feature>
<dbReference type="EMBL" id="FMZW01000071">
    <property type="protein sequence ID" value="SDF74284.1"/>
    <property type="molecule type" value="Genomic_DNA"/>
</dbReference>
<dbReference type="InterPro" id="IPR043038">
    <property type="entry name" value="VbhA_sf"/>
</dbReference>
<evidence type="ECO:0000313" key="4">
    <source>
        <dbReference type="Proteomes" id="UP000199245"/>
    </source>
</evidence>
<dbReference type="RefSeq" id="WP_143029814.1">
    <property type="nucleotide sequence ID" value="NZ_FMZW01000071.1"/>
</dbReference>
<dbReference type="Proteomes" id="UP000199245">
    <property type="component" value="Unassembled WGS sequence"/>
</dbReference>